<dbReference type="EMBL" id="FPCA01000003">
    <property type="protein sequence ID" value="SFU82998.1"/>
    <property type="molecule type" value="Genomic_DNA"/>
</dbReference>
<dbReference type="Gene3D" id="3.90.1140.10">
    <property type="entry name" value="Cyclic phosphodiesterase"/>
    <property type="match status" value="1"/>
</dbReference>
<dbReference type="AlphaFoldDB" id="A0A1I7JCW9"/>
<dbReference type="SUPFAM" id="SSF55144">
    <property type="entry name" value="LigT-like"/>
    <property type="match status" value="1"/>
</dbReference>
<organism evidence="1 2">
    <name type="scientific">Pontibacter akesuensis</name>
    <dbReference type="NCBI Taxonomy" id="388950"/>
    <lineage>
        <taxon>Bacteria</taxon>
        <taxon>Pseudomonadati</taxon>
        <taxon>Bacteroidota</taxon>
        <taxon>Cytophagia</taxon>
        <taxon>Cytophagales</taxon>
        <taxon>Hymenobacteraceae</taxon>
        <taxon>Pontibacter</taxon>
    </lineage>
</organism>
<sequence length="232" mass="26225">MKGGKAMENLYNQLWEDNLPKYRIGTVEVDPLLSSGADNRFGITLLFRPDGAVKKSIGSFLQELERLEPEQYYYPASDLHVTVISIISCHPGFSLDQVAVADYAALVKESLAAAKSFGIGFRGITISPAGILVQGFPATAQLQVMRQRLRENFKSSTLMQTLDSRYVLQTAHCTVARFKAPLRNPERLLQKLQEYRHHRFGSMDVTRVLLVHNDWYQKQDLVQQLAEIELPS</sequence>
<gene>
    <name evidence="1" type="ORF">SAMN04487941_2727</name>
</gene>
<dbReference type="Pfam" id="PF13563">
    <property type="entry name" value="2_5_RNA_ligase2"/>
    <property type="match status" value="1"/>
</dbReference>
<reference evidence="2" key="1">
    <citation type="submission" date="2016-10" db="EMBL/GenBank/DDBJ databases">
        <authorList>
            <person name="Varghese N."/>
        </authorList>
    </citation>
    <scope>NUCLEOTIDE SEQUENCE [LARGE SCALE GENOMIC DNA]</scope>
    <source>
        <strain evidence="2">DSM 18820</strain>
    </source>
</reference>
<evidence type="ECO:0000313" key="2">
    <source>
        <dbReference type="Proteomes" id="UP000182491"/>
    </source>
</evidence>
<dbReference type="Proteomes" id="UP000182491">
    <property type="component" value="Unassembled WGS sequence"/>
</dbReference>
<accession>A0A1I7JCW9</accession>
<protein>
    <submittedName>
        <fullName evidence="1">2'-5' RNA ligase</fullName>
    </submittedName>
</protein>
<name>A0A1I7JCW9_9BACT</name>
<proteinExistence type="predicted"/>
<dbReference type="InterPro" id="IPR009097">
    <property type="entry name" value="Cyclic_Pdiesterase"/>
</dbReference>
<keyword evidence="1" id="KW-0436">Ligase</keyword>
<dbReference type="GO" id="GO:0016874">
    <property type="term" value="F:ligase activity"/>
    <property type="evidence" value="ECO:0007669"/>
    <property type="project" value="UniProtKB-KW"/>
</dbReference>
<dbReference type="STRING" id="388950.GCA_001611675_02338"/>
<evidence type="ECO:0000313" key="1">
    <source>
        <dbReference type="EMBL" id="SFU82998.1"/>
    </source>
</evidence>
<keyword evidence="2" id="KW-1185">Reference proteome</keyword>